<evidence type="ECO:0000256" key="5">
    <source>
        <dbReference type="ARBA" id="ARBA00023002"/>
    </source>
</evidence>
<gene>
    <name evidence="7" type="ORF">bsdtw1_01688</name>
</gene>
<dbReference type="EMBL" id="BLZR01000001">
    <property type="protein sequence ID" value="GFP75601.1"/>
    <property type="molecule type" value="Genomic_DNA"/>
</dbReference>
<keyword evidence="4" id="KW-0521">NADP</keyword>
<accession>A0A6V8SFN4</accession>
<evidence type="ECO:0000256" key="3">
    <source>
        <dbReference type="ARBA" id="ARBA00022643"/>
    </source>
</evidence>
<keyword evidence="3" id="KW-0288">FMN</keyword>
<evidence type="ECO:0000256" key="4">
    <source>
        <dbReference type="ARBA" id="ARBA00022857"/>
    </source>
</evidence>
<keyword evidence="2" id="KW-0285">Flavoprotein</keyword>
<keyword evidence="5" id="KW-0560">Oxidoreductase</keyword>
<dbReference type="InterPro" id="IPR044152">
    <property type="entry name" value="YqjM-like"/>
</dbReference>
<protein>
    <submittedName>
        <fullName evidence="7">NADH oxidase</fullName>
    </submittedName>
</protein>
<evidence type="ECO:0000313" key="7">
    <source>
        <dbReference type="EMBL" id="GFP75601.1"/>
    </source>
</evidence>
<organism evidence="7 8">
    <name type="scientific">Clostridium fungisolvens</name>
    <dbReference type="NCBI Taxonomy" id="1604897"/>
    <lineage>
        <taxon>Bacteria</taxon>
        <taxon>Bacillati</taxon>
        <taxon>Bacillota</taxon>
        <taxon>Clostridia</taxon>
        <taxon>Eubacteriales</taxon>
        <taxon>Clostridiaceae</taxon>
        <taxon>Clostridium</taxon>
    </lineage>
</organism>
<comment type="cofactor">
    <cofactor evidence="1">
        <name>FMN</name>
        <dbReference type="ChEBI" id="CHEBI:58210"/>
    </cofactor>
</comment>
<sequence>MTKLFSEFSIKDVKLKNRIAVPPMVIGLAEDGYVTSGNIERYRELAKGGAGLIIQEATCVNIDGRLMEKQLGIWKDEQIEGLKEIVNAVHEEGSKIFIQIHHAGVTSISENPICPSAYEYKGPFRTVIGREMTIEDIKSIQKDFIEAAARAYKAGYDGIELHGCHGYLISQFLNKNVNKRTDEYGINPEKFVLEIINGIRKVTPHEFVVGIRLAGFEPALEDGLHYAKILDANGIDFLDVSFGFASEQIVNIAEGYKYAHTVFAAEKIKEVVAVPVFAVNSIKSPAIAEAILNETKVDIIDIGRGVLINPNWANDAKEGKDTGACLSCAKCKYFGQSQVCPGKVLFDRNKEQSS</sequence>
<dbReference type="Proteomes" id="UP000580568">
    <property type="component" value="Unassembled WGS sequence"/>
</dbReference>
<dbReference type="InterPro" id="IPR013785">
    <property type="entry name" value="Aldolase_TIM"/>
</dbReference>
<evidence type="ECO:0000259" key="6">
    <source>
        <dbReference type="Pfam" id="PF00724"/>
    </source>
</evidence>
<comment type="caution">
    <text evidence="7">The sequence shown here is derived from an EMBL/GenBank/DDBJ whole genome shotgun (WGS) entry which is preliminary data.</text>
</comment>
<dbReference type="GO" id="GO:0003959">
    <property type="term" value="F:NADPH dehydrogenase activity"/>
    <property type="evidence" value="ECO:0007669"/>
    <property type="project" value="InterPro"/>
</dbReference>
<name>A0A6V8SFN4_9CLOT</name>
<dbReference type="PANTHER" id="PTHR43303:SF4">
    <property type="entry name" value="NADPH DEHYDROGENASE C23G7.10C-RELATED"/>
    <property type="match status" value="1"/>
</dbReference>
<dbReference type="RefSeq" id="WP_183277096.1">
    <property type="nucleotide sequence ID" value="NZ_BLZR01000001.1"/>
</dbReference>
<dbReference type="Gene3D" id="3.20.20.70">
    <property type="entry name" value="Aldolase class I"/>
    <property type="match status" value="1"/>
</dbReference>
<evidence type="ECO:0000313" key="8">
    <source>
        <dbReference type="Proteomes" id="UP000580568"/>
    </source>
</evidence>
<feature type="domain" description="NADH:flavin oxidoreductase/NADH oxidase N-terminal" evidence="6">
    <location>
        <begin position="3"/>
        <end position="320"/>
    </location>
</feature>
<evidence type="ECO:0000256" key="2">
    <source>
        <dbReference type="ARBA" id="ARBA00022630"/>
    </source>
</evidence>
<dbReference type="InterPro" id="IPR001155">
    <property type="entry name" value="OxRdtase_FMN_N"/>
</dbReference>
<dbReference type="AlphaFoldDB" id="A0A6V8SFN4"/>
<dbReference type="GO" id="GO:0050661">
    <property type="term" value="F:NADP binding"/>
    <property type="evidence" value="ECO:0007669"/>
    <property type="project" value="InterPro"/>
</dbReference>
<dbReference type="CDD" id="cd02803">
    <property type="entry name" value="OYE_like_FMN_family"/>
    <property type="match status" value="1"/>
</dbReference>
<proteinExistence type="predicted"/>
<keyword evidence="8" id="KW-1185">Reference proteome</keyword>
<dbReference type="GO" id="GO:0010181">
    <property type="term" value="F:FMN binding"/>
    <property type="evidence" value="ECO:0007669"/>
    <property type="project" value="InterPro"/>
</dbReference>
<reference evidence="7 8" key="1">
    <citation type="submission" date="2020-07" db="EMBL/GenBank/DDBJ databases">
        <title>A new beta-1,3-glucan-decomposing anaerobic bacterium isolated from anoxic soil subjected to biological soil disinfestation.</title>
        <authorList>
            <person name="Ueki A."/>
            <person name="Tonouchi A."/>
        </authorList>
    </citation>
    <scope>NUCLEOTIDE SEQUENCE [LARGE SCALE GENOMIC DNA]</scope>
    <source>
        <strain evidence="7 8">TW1</strain>
    </source>
</reference>
<evidence type="ECO:0000256" key="1">
    <source>
        <dbReference type="ARBA" id="ARBA00001917"/>
    </source>
</evidence>
<dbReference type="PANTHER" id="PTHR43303">
    <property type="entry name" value="NADPH DEHYDROGENASE C23G7.10C-RELATED"/>
    <property type="match status" value="1"/>
</dbReference>
<dbReference type="Pfam" id="PF00724">
    <property type="entry name" value="Oxidored_FMN"/>
    <property type="match status" value="1"/>
</dbReference>
<dbReference type="SUPFAM" id="SSF51395">
    <property type="entry name" value="FMN-linked oxidoreductases"/>
    <property type="match status" value="1"/>
</dbReference>